<proteinExistence type="predicted"/>
<dbReference type="Proteomes" id="UP000564784">
    <property type="component" value="Unassembled WGS sequence"/>
</dbReference>
<dbReference type="PANTHER" id="PTHR41694">
    <property type="entry name" value="ENDOGENOUS RETROVIRUS GROUP K MEMBER POL PROTEIN"/>
    <property type="match status" value="1"/>
</dbReference>
<dbReference type="Gene3D" id="1.10.10.200">
    <property type="match status" value="1"/>
</dbReference>
<feature type="domain" description="Integrase-type" evidence="10">
    <location>
        <begin position="106"/>
        <end position="147"/>
    </location>
</feature>
<feature type="non-terminal residue" evidence="13">
    <location>
        <position position="1"/>
    </location>
</feature>
<dbReference type="PROSITE" id="PS50994">
    <property type="entry name" value="INTEGRASE"/>
    <property type="match status" value="1"/>
</dbReference>
<dbReference type="GO" id="GO:0003964">
    <property type="term" value="F:RNA-directed DNA polymerase activity"/>
    <property type="evidence" value="ECO:0007669"/>
    <property type="project" value="UniProtKB-KW"/>
</dbReference>
<organism evidence="13 14">
    <name type="scientific">Loxia curvirostra</name>
    <name type="common">Red crossbill</name>
    <dbReference type="NCBI Taxonomy" id="64802"/>
    <lineage>
        <taxon>Eukaryota</taxon>
        <taxon>Metazoa</taxon>
        <taxon>Chordata</taxon>
        <taxon>Craniata</taxon>
        <taxon>Vertebrata</taxon>
        <taxon>Euteleostomi</taxon>
        <taxon>Archelosauria</taxon>
        <taxon>Archosauria</taxon>
        <taxon>Dinosauria</taxon>
        <taxon>Saurischia</taxon>
        <taxon>Theropoda</taxon>
        <taxon>Coelurosauria</taxon>
        <taxon>Aves</taxon>
        <taxon>Neognathae</taxon>
        <taxon>Neoaves</taxon>
        <taxon>Telluraves</taxon>
        <taxon>Australaves</taxon>
        <taxon>Passeriformes</taxon>
        <taxon>Passeroidea</taxon>
        <taxon>Fringillidae</taxon>
        <taxon>Carduelinae</taxon>
        <taxon>Loxia</taxon>
    </lineage>
</organism>
<sequence length="278" mass="30747">EGSPQIAELAAVVRAFCKFQQPINLVTDSAYVAGIAERAEHALLKHVKTKNLFDLLSELIWLLSHREQPYHITHVRSHTDLPGPISEGNQLADHLALATTTGQITPQLPQAQLSHKFYHQNAPTLRRQIKLSVEQARVIVATCPNCQTFALPSMPVGVNPRGLGALELWQTDVTHYAPFGRLKYIHVSIDTFSGAVFASTHAGEKAHDVVKHLYMAFATLGVPRALKTDNGPAFTSKAFKQFTQDWGITHTTGIPHNPTGQSIVERAHKEIKKLLEQQ</sequence>
<feature type="domain" description="Integrase catalytic" evidence="12">
    <location>
        <begin position="156"/>
        <end position="278"/>
    </location>
</feature>
<evidence type="ECO:0000259" key="11">
    <source>
        <dbReference type="PROSITE" id="PS50879"/>
    </source>
</evidence>
<dbReference type="InterPro" id="IPR017856">
    <property type="entry name" value="Integrase-like_N"/>
</dbReference>
<protein>
    <recommendedName>
        <fullName evidence="1">RNA-directed DNA polymerase</fullName>
        <ecNumber evidence="1">2.7.7.49</ecNumber>
    </recommendedName>
</protein>
<dbReference type="GO" id="GO:0004523">
    <property type="term" value="F:RNA-DNA hybrid ribonuclease activity"/>
    <property type="evidence" value="ECO:0007669"/>
    <property type="project" value="InterPro"/>
</dbReference>
<evidence type="ECO:0000259" key="12">
    <source>
        <dbReference type="PROSITE" id="PS50994"/>
    </source>
</evidence>
<dbReference type="Gene3D" id="3.30.420.10">
    <property type="entry name" value="Ribonuclease H-like superfamily/Ribonuclease H"/>
    <property type="match status" value="2"/>
</dbReference>
<keyword evidence="2" id="KW-0808">Transferase</keyword>
<evidence type="ECO:0000256" key="9">
    <source>
        <dbReference type="PROSITE-ProRule" id="PRU00450"/>
    </source>
</evidence>
<dbReference type="AlphaFoldDB" id="A0A7K7IPD8"/>
<keyword evidence="9" id="KW-0863">Zinc-finger</keyword>
<keyword evidence="5" id="KW-0479">Metal-binding</keyword>
<dbReference type="GO" id="GO:0035613">
    <property type="term" value="F:RNA stem-loop binding"/>
    <property type="evidence" value="ECO:0007669"/>
    <property type="project" value="TreeGrafter"/>
</dbReference>
<evidence type="ECO:0000256" key="2">
    <source>
        <dbReference type="ARBA" id="ARBA00022679"/>
    </source>
</evidence>
<dbReference type="SUPFAM" id="SSF46919">
    <property type="entry name" value="N-terminal Zn binding domain of HIV integrase"/>
    <property type="match status" value="1"/>
</dbReference>
<dbReference type="Pfam" id="PF02022">
    <property type="entry name" value="Integrase_Zn"/>
    <property type="match status" value="1"/>
</dbReference>
<dbReference type="EC" id="2.7.7.49" evidence="1"/>
<dbReference type="PANTHER" id="PTHR41694:SF3">
    <property type="entry name" value="RNA-DIRECTED DNA POLYMERASE-RELATED"/>
    <property type="match status" value="1"/>
</dbReference>
<dbReference type="InterPro" id="IPR002156">
    <property type="entry name" value="RNaseH_domain"/>
</dbReference>
<evidence type="ECO:0000256" key="6">
    <source>
        <dbReference type="ARBA" id="ARBA00022759"/>
    </source>
</evidence>
<feature type="non-terminal residue" evidence="13">
    <location>
        <position position="278"/>
    </location>
</feature>
<accession>A0A7K7IPD8</accession>
<keyword evidence="9" id="KW-0862">Zinc</keyword>
<dbReference type="GO" id="GO:0008270">
    <property type="term" value="F:zinc ion binding"/>
    <property type="evidence" value="ECO:0007669"/>
    <property type="project" value="UniProtKB-KW"/>
</dbReference>
<evidence type="ECO:0000256" key="4">
    <source>
        <dbReference type="ARBA" id="ARBA00022722"/>
    </source>
</evidence>
<evidence type="ECO:0000256" key="5">
    <source>
        <dbReference type="ARBA" id="ARBA00022723"/>
    </source>
</evidence>
<evidence type="ECO:0000256" key="3">
    <source>
        <dbReference type="ARBA" id="ARBA00022695"/>
    </source>
</evidence>
<dbReference type="InterPro" id="IPR036397">
    <property type="entry name" value="RNaseH_sf"/>
</dbReference>
<dbReference type="InterPro" id="IPR012337">
    <property type="entry name" value="RNaseH-like_sf"/>
</dbReference>
<dbReference type="PROSITE" id="PS50879">
    <property type="entry name" value="RNASE_H_1"/>
    <property type="match status" value="1"/>
</dbReference>
<comment type="caution">
    <text evidence="13">The sequence shown here is derived from an EMBL/GenBank/DDBJ whole genome shotgun (WGS) entry which is preliminary data.</text>
</comment>
<dbReference type="SUPFAM" id="SSF53098">
    <property type="entry name" value="Ribonuclease H-like"/>
    <property type="match status" value="2"/>
</dbReference>
<evidence type="ECO:0000256" key="1">
    <source>
        <dbReference type="ARBA" id="ARBA00012493"/>
    </source>
</evidence>
<name>A0A7K7IPD8_LOXCU</name>
<dbReference type="Pfam" id="PF00665">
    <property type="entry name" value="rve"/>
    <property type="match status" value="1"/>
</dbReference>
<dbReference type="OrthoDB" id="9386368at2759"/>
<gene>
    <name evidence="13" type="primary">Ervk19_1</name>
    <name evidence="13" type="ORF">LOXCUR_R08813</name>
</gene>
<keyword evidence="14" id="KW-1185">Reference proteome</keyword>
<evidence type="ECO:0000256" key="8">
    <source>
        <dbReference type="ARBA" id="ARBA00022918"/>
    </source>
</evidence>
<feature type="domain" description="RNase H type-1" evidence="11">
    <location>
        <begin position="1"/>
        <end position="101"/>
    </location>
</feature>
<dbReference type="InterPro" id="IPR001584">
    <property type="entry name" value="Integrase_cat-core"/>
</dbReference>
<keyword evidence="4" id="KW-0540">Nuclease</keyword>
<keyword evidence="8" id="KW-0695">RNA-directed DNA polymerase</keyword>
<keyword evidence="7" id="KW-0378">Hydrolase</keyword>
<keyword evidence="6" id="KW-0255">Endonuclease</keyword>
<reference evidence="13 14" key="1">
    <citation type="submission" date="2019-09" db="EMBL/GenBank/DDBJ databases">
        <title>Bird 10,000 Genomes (B10K) Project - Family phase.</title>
        <authorList>
            <person name="Zhang G."/>
        </authorList>
    </citation>
    <scope>NUCLEOTIDE SEQUENCE [LARGE SCALE GENOMIC DNA]</scope>
    <source>
        <strain evidence="13">OUT-0011</strain>
        <tissue evidence="13">Muscle</tissue>
    </source>
</reference>
<evidence type="ECO:0000256" key="7">
    <source>
        <dbReference type="ARBA" id="ARBA00022801"/>
    </source>
</evidence>
<dbReference type="EMBL" id="VZSM01002830">
    <property type="protein sequence ID" value="NWY95468.1"/>
    <property type="molecule type" value="Genomic_DNA"/>
</dbReference>
<dbReference type="InterPro" id="IPR003308">
    <property type="entry name" value="Integrase_Zn-bd_dom_N"/>
</dbReference>
<dbReference type="PROSITE" id="PS50876">
    <property type="entry name" value="ZF_INTEGRASE"/>
    <property type="match status" value="1"/>
</dbReference>
<dbReference type="Pfam" id="PF00075">
    <property type="entry name" value="RNase_H"/>
    <property type="match status" value="1"/>
</dbReference>
<dbReference type="GO" id="GO:0015074">
    <property type="term" value="P:DNA integration"/>
    <property type="evidence" value="ECO:0007669"/>
    <property type="project" value="InterPro"/>
</dbReference>
<evidence type="ECO:0000313" key="14">
    <source>
        <dbReference type="Proteomes" id="UP000564784"/>
    </source>
</evidence>
<evidence type="ECO:0000313" key="13">
    <source>
        <dbReference type="EMBL" id="NWY95468.1"/>
    </source>
</evidence>
<keyword evidence="3" id="KW-0548">Nucleotidyltransferase</keyword>
<evidence type="ECO:0000259" key="10">
    <source>
        <dbReference type="PROSITE" id="PS50876"/>
    </source>
</evidence>